<dbReference type="Gene3D" id="3.40.50.2000">
    <property type="entry name" value="Glycogen Phosphorylase B"/>
    <property type="match status" value="1"/>
</dbReference>
<dbReference type="Proteomes" id="UP000092482">
    <property type="component" value="Chromosome"/>
</dbReference>
<dbReference type="RefSeq" id="WP_066635820.1">
    <property type="nucleotide sequence ID" value="NZ_CP014989.1"/>
</dbReference>
<protein>
    <submittedName>
        <fullName evidence="3">Glycosyl transferase, group 1</fullName>
    </submittedName>
</protein>
<name>A0A1B1N905_9MICO</name>
<dbReference type="SUPFAM" id="SSF53756">
    <property type="entry name" value="UDP-Glycosyltransferase/glycogen phosphorylase"/>
    <property type="match status" value="1"/>
</dbReference>
<sequence>MTWTCERDRGRSPALVVPADLAGPSGGTRYDERMITELAETGLDVTAEPVPGAWPSPTEDDRAALRHALGRHDEVLVDGLIGSAAPEEIEQARARGARVGVLVHLPLPAEGGLDERERARLAALERRALHAAGTVVATSGWADADLRERYGLTHVHAVAPGTDRAETATGSTPPHLLALGSITPRKNPLGLLEALGGLQDRHWNLSLVGPRGSDEGYVRAVTARAEALQGRVRMPGSLEGDALEALWRTVDLLVLPSQTETYGMVVTEALAHGIPALVPSGTGAVEALHGSGERDGLPGAGAVVAGTREEGWAEALRGWLDDPGLRDRWRRAAAGHRDRLRGWDTAAAELRAVLRW</sequence>
<reference evidence="3 4" key="1">
    <citation type="submission" date="2016-03" db="EMBL/GenBank/DDBJ databases">
        <title>Shallow-sea hydrothermal system.</title>
        <authorList>
            <person name="Tang K."/>
        </authorList>
    </citation>
    <scope>NUCLEOTIDE SEQUENCE [LARGE SCALE GENOMIC DNA]</scope>
    <source>
        <strain evidence="3 4">JLT9</strain>
    </source>
</reference>
<dbReference type="InterPro" id="IPR001296">
    <property type="entry name" value="Glyco_trans_1"/>
</dbReference>
<evidence type="ECO:0000256" key="1">
    <source>
        <dbReference type="ARBA" id="ARBA00022679"/>
    </source>
</evidence>
<dbReference type="CDD" id="cd03801">
    <property type="entry name" value="GT4_PimA-like"/>
    <property type="match status" value="1"/>
</dbReference>
<keyword evidence="4" id="KW-1185">Reference proteome</keyword>
<gene>
    <name evidence="3" type="ORF">SGUI_0502</name>
</gene>
<proteinExistence type="predicted"/>
<dbReference type="Pfam" id="PF00534">
    <property type="entry name" value="Glycos_transf_1"/>
    <property type="match status" value="1"/>
</dbReference>
<evidence type="ECO:0000313" key="3">
    <source>
        <dbReference type="EMBL" id="ANS77898.1"/>
    </source>
</evidence>
<keyword evidence="1 3" id="KW-0808">Transferase</keyword>
<feature type="domain" description="Glycosyl transferase family 1" evidence="2">
    <location>
        <begin position="163"/>
        <end position="333"/>
    </location>
</feature>
<organism evidence="3 4">
    <name type="scientific">Serinicoccus hydrothermalis</name>
    <dbReference type="NCBI Taxonomy" id="1758689"/>
    <lineage>
        <taxon>Bacteria</taxon>
        <taxon>Bacillati</taxon>
        <taxon>Actinomycetota</taxon>
        <taxon>Actinomycetes</taxon>
        <taxon>Micrococcales</taxon>
        <taxon>Ornithinimicrobiaceae</taxon>
        <taxon>Serinicoccus</taxon>
    </lineage>
</organism>
<dbReference type="EMBL" id="CP014989">
    <property type="protein sequence ID" value="ANS77898.1"/>
    <property type="molecule type" value="Genomic_DNA"/>
</dbReference>
<dbReference type="PANTHER" id="PTHR46401:SF2">
    <property type="entry name" value="GLYCOSYLTRANSFERASE WBBK-RELATED"/>
    <property type="match status" value="1"/>
</dbReference>
<dbReference type="OrthoDB" id="9765330at2"/>
<dbReference type="STRING" id="1758689.SGUI_0502"/>
<dbReference type="GO" id="GO:0016757">
    <property type="term" value="F:glycosyltransferase activity"/>
    <property type="evidence" value="ECO:0007669"/>
    <property type="project" value="InterPro"/>
</dbReference>
<dbReference type="AlphaFoldDB" id="A0A1B1N905"/>
<dbReference type="KEGG" id="serj:SGUI_0502"/>
<evidence type="ECO:0000259" key="2">
    <source>
        <dbReference type="Pfam" id="PF00534"/>
    </source>
</evidence>
<evidence type="ECO:0000313" key="4">
    <source>
        <dbReference type="Proteomes" id="UP000092482"/>
    </source>
</evidence>
<accession>A0A1B1N905</accession>
<dbReference type="PANTHER" id="PTHR46401">
    <property type="entry name" value="GLYCOSYLTRANSFERASE WBBK-RELATED"/>
    <property type="match status" value="1"/>
</dbReference>
<dbReference type="GO" id="GO:0009103">
    <property type="term" value="P:lipopolysaccharide biosynthetic process"/>
    <property type="evidence" value="ECO:0007669"/>
    <property type="project" value="TreeGrafter"/>
</dbReference>
<dbReference type="PATRIC" id="fig|1758689.4.peg.507"/>